<dbReference type="GO" id="GO:0006629">
    <property type="term" value="P:lipid metabolic process"/>
    <property type="evidence" value="ECO:0007669"/>
    <property type="project" value="InterPro"/>
</dbReference>
<feature type="domain" description="EDS1 EP" evidence="8">
    <location>
        <begin position="413"/>
        <end position="630"/>
    </location>
</feature>
<reference evidence="9" key="1">
    <citation type="submission" date="2019-08" db="EMBL/GenBank/DDBJ databases">
        <title>Reference gene set and small RNA set construction with multiple tissues from Davidia involucrata Baill.</title>
        <authorList>
            <person name="Yang H."/>
            <person name="Zhou C."/>
            <person name="Li G."/>
            <person name="Wang J."/>
            <person name="Gao P."/>
            <person name="Wang M."/>
            <person name="Wang R."/>
            <person name="Zhao Y."/>
        </authorList>
    </citation>
    <scope>NUCLEOTIDE SEQUENCE</scope>
    <source>
        <tissue evidence="9">Mixed with DoveR01_LX</tissue>
    </source>
</reference>
<dbReference type="InterPro" id="IPR002921">
    <property type="entry name" value="Fungal_lipase-type"/>
</dbReference>
<protein>
    <submittedName>
        <fullName evidence="9">Putative lipase-like PAD4</fullName>
    </submittedName>
</protein>
<keyword evidence="4" id="KW-0378">Hydrolase</keyword>
<dbReference type="Pfam" id="PF18117">
    <property type="entry name" value="EDS1_EP"/>
    <property type="match status" value="1"/>
</dbReference>
<comment type="subcellular location">
    <subcellularLocation>
        <location evidence="2">Cytoplasm</location>
    </subcellularLocation>
    <subcellularLocation>
        <location evidence="1">Nucleus</location>
    </subcellularLocation>
</comment>
<evidence type="ECO:0000256" key="6">
    <source>
        <dbReference type="ARBA" id="ARBA00023242"/>
    </source>
</evidence>
<dbReference type="GO" id="GO:0005737">
    <property type="term" value="C:cytoplasm"/>
    <property type="evidence" value="ECO:0007669"/>
    <property type="project" value="UniProtKB-SubCell"/>
</dbReference>
<dbReference type="GO" id="GO:0016787">
    <property type="term" value="F:hydrolase activity"/>
    <property type="evidence" value="ECO:0007669"/>
    <property type="project" value="UniProtKB-KW"/>
</dbReference>
<dbReference type="Gene3D" id="3.40.50.1820">
    <property type="entry name" value="alpha/beta hydrolase"/>
    <property type="match status" value="1"/>
</dbReference>
<evidence type="ECO:0000256" key="4">
    <source>
        <dbReference type="ARBA" id="ARBA00022801"/>
    </source>
</evidence>
<dbReference type="InterPro" id="IPR029058">
    <property type="entry name" value="AB_hydrolase_fold"/>
</dbReference>
<dbReference type="PANTHER" id="PTHR47413">
    <property type="entry name" value="LIPASE-LIKE PAD4"/>
    <property type="match status" value="1"/>
</dbReference>
<dbReference type="Pfam" id="PF01764">
    <property type="entry name" value="Lipase_3"/>
    <property type="match status" value="1"/>
</dbReference>
<keyword evidence="5" id="KW-0611">Plant defense</keyword>
<proteinExistence type="predicted"/>
<organism evidence="9">
    <name type="scientific">Davidia involucrata</name>
    <name type="common">Dove tree</name>
    <dbReference type="NCBI Taxonomy" id="16924"/>
    <lineage>
        <taxon>Eukaryota</taxon>
        <taxon>Viridiplantae</taxon>
        <taxon>Streptophyta</taxon>
        <taxon>Embryophyta</taxon>
        <taxon>Tracheophyta</taxon>
        <taxon>Spermatophyta</taxon>
        <taxon>Magnoliopsida</taxon>
        <taxon>eudicotyledons</taxon>
        <taxon>Gunneridae</taxon>
        <taxon>Pentapetalae</taxon>
        <taxon>asterids</taxon>
        <taxon>Cornales</taxon>
        <taxon>Nyssaceae</taxon>
        <taxon>Davidia</taxon>
    </lineage>
</organism>
<dbReference type="SUPFAM" id="SSF53474">
    <property type="entry name" value="alpha/beta-Hydrolases"/>
    <property type="match status" value="1"/>
</dbReference>
<name>A0A5B7AXS2_DAVIN</name>
<feature type="domain" description="Fungal lipase-type" evidence="7">
    <location>
        <begin position="94"/>
        <end position="205"/>
    </location>
</feature>
<dbReference type="GO" id="GO:0005634">
    <property type="term" value="C:nucleus"/>
    <property type="evidence" value="ECO:0007669"/>
    <property type="project" value="UniProtKB-SubCell"/>
</dbReference>
<sequence>MEAEASSFETSEMLATFLASTPLLLESWKLCSLANATAQQSFVVNPIGKVTYVAFSGVQMVSGLEPSCRNLVPLVHSAANGVLFPALDRHSEGEEPVMVHAGLLHLFLSVFNTPNFENQMFEASKKSKSIVFTGHSIGGTIASLSALWLLCNHQSIPTEPLSVLCITFGSPLLGNESLSRAILQERWGGNFWHVVAKNDIVPRLLLAPQAPITPQLLHYLFQFWHLSMTSPYLRELAAADLPENVKSDLFHFVLSYVGEMAKPKPGGGEGSAAARSLFWPFGNYMFCTDEGAVCVDNAVAVLKLQHLMFAMGSASSSIEDHLKYEHYVGKVSQQVLLQIRRGHIQIQGDELPESSYEAGIALALQSSGISSSHEPISGPAKDCLKMAKRMGRTPNLNSANLAIGLSKITPLRAQIEWYKALCDECDDQMGYYDTFKLRGASRRDSKVNMNRIKLAQFWNDLIQMLESNQLPHDFHKREKWVNASQFYKLLVEPLDIAEYYRSGVHRTKGHYFKHGRERRYEIFDRWWRDRSGVSDLEEEDNNNNNNKRSKFASLTQDSCFWAKVEEAREWVDNVRSESDATKLHLLWESIDMFEQYARRMVERKEVSRDVMAKNSSYSLWVQEWSELKSQLHQFPPQCPAGFLDGEVVP</sequence>
<dbReference type="EMBL" id="GHES01030943">
    <property type="protein sequence ID" value="MPA61502.1"/>
    <property type="molecule type" value="Transcribed_RNA"/>
</dbReference>
<evidence type="ECO:0000259" key="7">
    <source>
        <dbReference type="Pfam" id="PF01764"/>
    </source>
</evidence>
<keyword evidence="6" id="KW-0539">Nucleus</keyword>
<dbReference type="PANTHER" id="PTHR47413:SF2">
    <property type="entry name" value="LIPASE-LIKE PAD4"/>
    <property type="match status" value="1"/>
</dbReference>
<evidence type="ECO:0000256" key="5">
    <source>
        <dbReference type="ARBA" id="ARBA00022821"/>
    </source>
</evidence>
<dbReference type="InterPro" id="IPR041266">
    <property type="entry name" value="EDS1_EP"/>
</dbReference>
<evidence type="ECO:0000256" key="1">
    <source>
        <dbReference type="ARBA" id="ARBA00004123"/>
    </source>
</evidence>
<evidence type="ECO:0000259" key="8">
    <source>
        <dbReference type="Pfam" id="PF18117"/>
    </source>
</evidence>
<evidence type="ECO:0000313" key="9">
    <source>
        <dbReference type="EMBL" id="MPA61502.1"/>
    </source>
</evidence>
<gene>
    <name evidence="9" type="ORF">Din_030943</name>
</gene>
<evidence type="ECO:0000256" key="3">
    <source>
        <dbReference type="ARBA" id="ARBA00022490"/>
    </source>
</evidence>
<dbReference type="AlphaFoldDB" id="A0A5B7AXS2"/>
<evidence type="ECO:0000256" key="2">
    <source>
        <dbReference type="ARBA" id="ARBA00004496"/>
    </source>
</evidence>
<dbReference type="GO" id="GO:0006952">
    <property type="term" value="P:defense response"/>
    <property type="evidence" value="ECO:0007669"/>
    <property type="project" value="UniProtKB-KW"/>
</dbReference>
<keyword evidence="3" id="KW-0963">Cytoplasm</keyword>
<accession>A0A5B7AXS2</accession>
<dbReference type="CDD" id="cd00519">
    <property type="entry name" value="Lipase_3"/>
    <property type="match status" value="1"/>
</dbReference>